<proteinExistence type="predicted"/>
<name>A0AA88YU22_PINIB</name>
<organism evidence="1 2">
    <name type="scientific">Pinctada imbricata</name>
    <name type="common">Atlantic pearl-oyster</name>
    <name type="synonym">Pinctada martensii</name>
    <dbReference type="NCBI Taxonomy" id="66713"/>
    <lineage>
        <taxon>Eukaryota</taxon>
        <taxon>Metazoa</taxon>
        <taxon>Spiralia</taxon>
        <taxon>Lophotrochozoa</taxon>
        <taxon>Mollusca</taxon>
        <taxon>Bivalvia</taxon>
        <taxon>Autobranchia</taxon>
        <taxon>Pteriomorphia</taxon>
        <taxon>Pterioida</taxon>
        <taxon>Pterioidea</taxon>
        <taxon>Pteriidae</taxon>
        <taxon>Pinctada</taxon>
    </lineage>
</organism>
<dbReference type="Gene3D" id="2.40.50.140">
    <property type="entry name" value="Nucleic acid-binding proteins"/>
    <property type="match status" value="1"/>
</dbReference>
<evidence type="ECO:0000313" key="1">
    <source>
        <dbReference type="EMBL" id="KAK3107578.1"/>
    </source>
</evidence>
<evidence type="ECO:0000313" key="2">
    <source>
        <dbReference type="Proteomes" id="UP001186944"/>
    </source>
</evidence>
<keyword evidence="2" id="KW-1185">Reference proteome</keyword>
<dbReference type="EMBL" id="VSWD01000002">
    <property type="protein sequence ID" value="KAK3107578.1"/>
    <property type="molecule type" value="Genomic_DNA"/>
</dbReference>
<comment type="caution">
    <text evidence="1">The sequence shown here is derived from an EMBL/GenBank/DDBJ whole genome shotgun (WGS) entry which is preliminary data.</text>
</comment>
<dbReference type="Proteomes" id="UP001186944">
    <property type="component" value="Unassembled WGS sequence"/>
</dbReference>
<dbReference type="SUPFAM" id="SSF50249">
    <property type="entry name" value="Nucleic acid-binding proteins"/>
    <property type="match status" value="1"/>
</dbReference>
<dbReference type="InterPro" id="IPR012340">
    <property type="entry name" value="NA-bd_OB-fold"/>
</dbReference>
<protein>
    <submittedName>
        <fullName evidence="1">Uncharacterized protein</fullName>
    </submittedName>
</protein>
<dbReference type="AlphaFoldDB" id="A0AA88YU22"/>
<gene>
    <name evidence="1" type="ORF">FSP39_017591</name>
</gene>
<reference evidence="1" key="1">
    <citation type="submission" date="2019-08" db="EMBL/GenBank/DDBJ databases">
        <title>The improved chromosome-level genome for the pearl oyster Pinctada fucata martensii using PacBio sequencing and Hi-C.</title>
        <authorList>
            <person name="Zheng Z."/>
        </authorList>
    </citation>
    <scope>NUCLEOTIDE SEQUENCE</scope>
    <source>
        <strain evidence="1">ZZ-2019</strain>
        <tissue evidence="1">Adductor muscle</tissue>
    </source>
</reference>
<accession>A0AA88YU22</accession>
<sequence>MATPDKKMKMLDDTETVNGYLHEVSPMKYSRNNVKYFNAIIQEKDKYTNSVCFRPEFHQNMVQLQKQRSQVSLRKVDRVPSLQRSGDFDIKITYSSDLSTPKKSLDFDFQPPPSQNQVQTINHIKESLNAYQKTNVHVKVVQIGQVQTKTVRSGTSVSCQDVVVADKTGSITLCVWDKQTDTYSIEESYSMQNISVRNYDNINLASSKKLRTVGKIIMNLHASSFLRPPGAGGTAKPIASSHRGYPN</sequence>